<feature type="domain" description="Prokaryotic-type class I peptide chain release factors" evidence="2">
    <location>
        <begin position="113"/>
        <end position="209"/>
    </location>
</feature>
<dbReference type="SUPFAM" id="SSF75620">
    <property type="entry name" value="Release factor"/>
    <property type="match status" value="1"/>
</dbReference>
<dbReference type="Pfam" id="PF00472">
    <property type="entry name" value="RF-1"/>
    <property type="match status" value="1"/>
</dbReference>
<dbReference type="GO" id="GO:0005762">
    <property type="term" value="C:mitochondrial large ribosomal subunit"/>
    <property type="evidence" value="ECO:0007669"/>
    <property type="project" value="TreeGrafter"/>
</dbReference>
<dbReference type="InterPro" id="IPR045853">
    <property type="entry name" value="Pep_chain_release_fac_I_sf"/>
</dbReference>
<protein>
    <recommendedName>
        <fullName evidence="2">Prokaryotic-type class I peptide chain release factors domain-containing protein</fullName>
    </recommendedName>
</protein>
<proteinExistence type="inferred from homology"/>
<dbReference type="GO" id="GO:0004045">
    <property type="term" value="F:peptidyl-tRNA hydrolase activity"/>
    <property type="evidence" value="ECO:0007669"/>
    <property type="project" value="TreeGrafter"/>
</dbReference>
<dbReference type="PANTHER" id="PTHR11075:SF54">
    <property type="entry name" value="LARGE RIBOSOMAL SUBUNIT PROTEIN ML62"/>
    <property type="match status" value="1"/>
</dbReference>
<accession>G0TWS0</accession>
<evidence type="ECO:0000259" key="2">
    <source>
        <dbReference type="Pfam" id="PF00472"/>
    </source>
</evidence>
<dbReference type="InterPro" id="IPR000352">
    <property type="entry name" value="Pep_chain_release_fac_I"/>
</dbReference>
<comment type="similarity">
    <text evidence="1">Belongs to the prokaryotic/mitochondrial release factor family.</text>
</comment>
<dbReference type="PANTHER" id="PTHR11075">
    <property type="entry name" value="PEPTIDE CHAIN RELEASE FACTOR"/>
    <property type="match status" value="1"/>
</dbReference>
<name>G0TWS0_TRYVY</name>
<sequence length="251" mass="28819">MKRFVCVYSSRDACISSRNDGTRLIIMRLAGTYCNSGIGRAPAQHLLREKDTMFRFQTSTTAYYPVRLGLRWFFARASLMPFTAKQAIFSQMRRSQISSFKKEGYFRIASPKEISIDDRSYTILVSRGGGPGGQGCNSSSNKVELRVRISELSSQFDERLIENLRNNERGKSLTADETLLIITSHEHRSMHQNKEMCLQRLREFIHKASWVPPVEAGPIKRPATIVEAHKAERRKKSAIKKMRQMARRGLW</sequence>
<dbReference type="GO" id="GO:0016150">
    <property type="term" value="F:translation release factor activity, codon nonspecific"/>
    <property type="evidence" value="ECO:0007669"/>
    <property type="project" value="TreeGrafter"/>
</dbReference>
<dbReference type="AlphaFoldDB" id="G0TWS0"/>
<gene>
    <name evidence="3" type="ORF">TVY486_0601990</name>
</gene>
<evidence type="ECO:0000313" key="3">
    <source>
        <dbReference type="EMBL" id="CCC48408.1"/>
    </source>
</evidence>
<dbReference type="Gene3D" id="3.30.160.20">
    <property type="match status" value="1"/>
</dbReference>
<dbReference type="EMBL" id="HE573022">
    <property type="protein sequence ID" value="CCC48408.1"/>
    <property type="molecule type" value="Genomic_DNA"/>
</dbReference>
<organism evidence="3">
    <name type="scientific">Trypanosoma vivax (strain Y486)</name>
    <dbReference type="NCBI Taxonomy" id="1055687"/>
    <lineage>
        <taxon>Eukaryota</taxon>
        <taxon>Discoba</taxon>
        <taxon>Euglenozoa</taxon>
        <taxon>Kinetoplastea</taxon>
        <taxon>Metakinetoplastina</taxon>
        <taxon>Trypanosomatida</taxon>
        <taxon>Trypanosomatidae</taxon>
        <taxon>Trypanosoma</taxon>
        <taxon>Duttonella</taxon>
    </lineage>
</organism>
<reference evidence="3" key="1">
    <citation type="journal article" date="2012" name="Proc. Natl. Acad. Sci. U.S.A.">
        <title>Antigenic diversity is generated by distinct evolutionary mechanisms in African trypanosome species.</title>
        <authorList>
            <person name="Jackson A.P."/>
            <person name="Berry A."/>
            <person name="Aslett M."/>
            <person name="Allison H.C."/>
            <person name="Burton P."/>
            <person name="Vavrova-Anderson J."/>
            <person name="Brown R."/>
            <person name="Browne H."/>
            <person name="Corton N."/>
            <person name="Hauser H."/>
            <person name="Gamble J."/>
            <person name="Gilderthorp R."/>
            <person name="Marcello L."/>
            <person name="McQuillan J."/>
            <person name="Otto T.D."/>
            <person name="Quail M.A."/>
            <person name="Sanders M.J."/>
            <person name="van Tonder A."/>
            <person name="Ginger M.L."/>
            <person name="Field M.C."/>
            <person name="Barry J.D."/>
            <person name="Hertz-Fowler C."/>
            <person name="Berriman M."/>
        </authorList>
    </citation>
    <scope>NUCLEOTIDE SEQUENCE</scope>
    <source>
        <strain evidence="3">Y486</strain>
    </source>
</reference>
<dbReference type="GO" id="GO:0070126">
    <property type="term" value="P:mitochondrial translational termination"/>
    <property type="evidence" value="ECO:0007669"/>
    <property type="project" value="TreeGrafter"/>
</dbReference>
<dbReference type="InterPro" id="IPR052104">
    <property type="entry name" value="Mito_Release_Factor_mL62"/>
</dbReference>
<dbReference type="VEuPathDB" id="TriTrypDB:TvY486_0601990"/>
<evidence type="ECO:0000256" key="1">
    <source>
        <dbReference type="ARBA" id="ARBA00010835"/>
    </source>
</evidence>